<feature type="transmembrane region" description="Helical" evidence="6">
    <location>
        <begin position="20"/>
        <end position="44"/>
    </location>
</feature>
<dbReference type="RefSeq" id="XP_070885173.1">
    <property type="nucleotide sequence ID" value="XM_071033134.1"/>
</dbReference>
<dbReference type="GeneID" id="98148206"/>
<dbReference type="EMBL" id="JBFXLQ010000026">
    <property type="protein sequence ID" value="KAL2866194.1"/>
    <property type="molecule type" value="Genomic_DNA"/>
</dbReference>
<accession>A0ABR4LNT3</accession>
<evidence type="ECO:0000256" key="1">
    <source>
        <dbReference type="ARBA" id="ARBA00004141"/>
    </source>
</evidence>
<reference evidence="8 9" key="1">
    <citation type="submission" date="2024-07" db="EMBL/GenBank/DDBJ databases">
        <title>Section-level genome sequencing and comparative genomics of Aspergillus sections Usti and Cavernicolus.</title>
        <authorList>
            <consortium name="Lawrence Berkeley National Laboratory"/>
            <person name="Nybo J.L."/>
            <person name="Vesth T.C."/>
            <person name="Theobald S."/>
            <person name="Frisvad J.C."/>
            <person name="Larsen T.O."/>
            <person name="Kjaerboelling I."/>
            <person name="Rothschild-Mancinelli K."/>
            <person name="Lyhne E.K."/>
            <person name="Kogle M.E."/>
            <person name="Barry K."/>
            <person name="Clum A."/>
            <person name="Na H."/>
            <person name="Ledsgaard L."/>
            <person name="Lin J."/>
            <person name="Lipzen A."/>
            <person name="Kuo A."/>
            <person name="Riley R."/>
            <person name="Mondo S."/>
            <person name="Labutti K."/>
            <person name="Haridas S."/>
            <person name="Pangalinan J."/>
            <person name="Salamov A.A."/>
            <person name="Simmons B.A."/>
            <person name="Magnuson J.K."/>
            <person name="Chen J."/>
            <person name="Drula E."/>
            <person name="Henrissat B."/>
            <person name="Wiebenga A."/>
            <person name="Lubbers R.J."/>
            <person name="Gomes A.C."/>
            <person name="Macurrencykelacurrency M.R."/>
            <person name="Stajich J."/>
            <person name="Grigoriev I.V."/>
            <person name="Mortensen U.H."/>
            <person name="De Vries R.P."/>
            <person name="Baker S.E."/>
            <person name="Andersen M.R."/>
        </authorList>
    </citation>
    <scope>NUCLEOTIDE SEQUENCE [LARGE SCALE GENOMIC DNA]</scope>
    <source>
        <strain evidence="8 9">CBS 449.75</strain>
    </source>
</reference>
<comment type="caution">
    <text evidence="8">The sequence shown here is derived from an EMBL/GenBank/DDBJ whole genome shotgun (WGS) entry which is preliminary data.</text>
</comment>
<evidence type="ECO:0000256" key="5">
    <source>
        <dbReference type="ARBA" id="ARBA00038359"/>
    </source>
</evidence>
<sequence length="127" mass="13735">MPSQDQASPAPLPDHIAHSQLVLTIATGAMSFLATLLVLLRLVSRTVNKMGVKSDDWFGVGALVCSYSVLITTVVDAVVSRAGYHIAQYDDATLGTYLQIVLTNSVLYTTSISLAKGSILLFYRRIF</sequence>
<evidence type="ECO:0000256" key="2">
    <source>
        <dbReference type="ARBA" id="ARBA00022692"/>
    </source>
</evidence>
<keyword evidence="2 6" id="KW-0812">Transmembrane</keyword>
<dbReference type="PANTHER" id="PTHR33048:SF47">
    <property type="entry name" value="INTEGRAL MEMBRANE PROTEIN-RELATED"/>
    <property type="match status" value="1"/>
</dbReference>
<proteinExistence type="inferred from homology"/>
<keyword evidence="9" id="KW-1185">Reference proteome</keyword>
<comment type="similarity">
    <text evidence="5">Belongs to the SAT4 family.</text>
</comment>
<protein>
    <recommendedName>
        <fullName evidence="7">Rhodopsin domain-containing protein</fullName>
    </recommendedName>
</protein>
<feature type="transmembrane region" description="Helical" evidence="6">
    <location>
        <begin position="100"/>
        <end position="123"/>
    </location>
</feature>
<feature type="transmembrane region" description="Helical" evidence="6">
    <location>
        <begin position="56"/>
        <end position="80"/>
    </location>
</feature>
<dbReference type="PANTHER" id="PTHR33048">
    <property type="entry name" value="PTH11-LIKE INTEGRAL MEMBRANE PROTEIN (AFU_ORTHOLOGUE AFUA_5G11245)"/>
    <property type="match status" value="1"/>
</dbReference>
<evidence type="ECO:0000313" key="9">
    <source>
        <dbReference type="Proteomes" id="UP001610432"/>
    </source>
</evidence>
<evidence type="ECO:0000259" key="7">
    <source>
        <dbReference type="Pfam" id="PF20684"/>
    </source>
</evidence>
<evidence type="ECO:0000256" key="4">
    <source>
        <dbReference type="ARBA" id="ARBA00023136"/>
    </source>
</evidence>
<dbReference type="InterPro" id="IPR052337">
    <property type="entry name" value="SAT4-like"/>
</dbReference>
<gene>
    <name evidence="8" type="ORF">BJX67DRAFT_382011</name>
</gene>
<organism evidence="8 9">
    <name type="scientific">Aspergillus lucknowensis</name>
    <dbReference type="NCBI Taxonomy" id="176173"/>
    <lineage>
        <taxon>Eukaryota</taxon>
        <taxon>Fungi</taxon>
        <taxon>Dikarya</taxon>
        <taxon>Ascomycota</taxon>
        <taxon>Pezizomycotina</taxon>
        <taxon>Eurotiomycetes</taxon>
        <taxon>Eurotiomycetidae</taxon>
        <taxon>Eurotiales</taxon>
        <taxon>Aspergillaceae</taxon>
        <taxon>Aspergillus</taxon>
        <taxon>Aspergillus subgen. Nidulantes</taxon>
    </lineage>
</organism>
<evidence type="ECO:0000313" key="8">
    <source>
        <dbReference type="EMBL" id="KAL2866194.1"/>
    </source>
</evidence>
<dbReference type="Proteomes" id="UP001610432">
    <property type="component" value="Unassembled WGS sequence"/>
</dbReference>
<dbReference type="InterPro" id="IPR049326">
    <property type="entry name" value="Rhodopsin_dom_fungi"/>
</dbReference>
<keyword evidence="3 6" id="KW-1133">Transmembrane helix</keyword>
<name>A0ABR4LNT3_9EURO</name>
<evidence type="ECO:0000256" key="6">
    <source>
        <dbReference type="SAM" id="Phobius"/>
    </source>
</evidence>
<keyword evidence="4 6" id="KW-0472">Membrane</keyword>
<dbReference type="Pfam" id="PF20684">
    <property type="entry name" value="Fung_rhodopsin"/>
    <property type="match status" value="1"/>
</dbReference>
<feature type="domain" description="Rhodopsin" evidence="7">
    <location>
        <begin position="40"/>
        <end position="127"/>
    </location>
</feature>
<evidence type="ECO:0000256" key="3">
    <source>
        <dbReference type="ARBA" id="ARBA00022989"/>
    </source>
</evidence>
<comment type="subcellular location">
    <subcellularLocation>
        <location evidence="1">Membrane</location>
        <topology evidence="1">Multi-pass membrane protein</topology>
    </subcellularLocation>
</comment>